<evidence type="ECO:0000259" key="1">
    <source>
        <dbReference type="Pfam" id="PF00535"/>
    </source>
</evidence>
<dbReference type="SUPFAM" id="SSF53448">
    <property type="entry name" value="Nucleotide-diphospho-sugar transferases"/>
    <property type="match status" value="1"/>
</dbReference>
<feature type="domain" description="Glycosyltransferase 2-like" evidence="1">
    <location>
        <begin position="11"/>
        <end position="120"/>
    </location>
</feature>
<dbReference type="Gene3D" id="3.90.550.10">
    <property type="entry name" value="Spore Coat Polysaccharide Biosynthesis Protein SpsA, Chain A"/>
    <property type="match status" value="1"/>
</dbReference>
<name>A0A0F9B6X3_9ZZZZ</name>
<feature type="non-terminal residue" evidence="2">
    <location>
        <position position="128"/>
    </location>
</feature>
<dbReference type="EMBL" id="LAZR01042431">
    <property type="protein sequence ID" value="KKL09557.1"/>
    <property type="molecule type" value="Genomic_DNA"/>
</dbReference>
<accession>A0A0F9B6X3</accession>
<comment type="caution">
    <text evidence="2">The sequence shown here is derived from an EMBL/GenBank/DDBJ whole genome shotgun (WGS) entry which is preliminary data.</text>
</comment>
<gene>
    <name evidence="2" type="ORF">LCGC14_2564690</name>
</gene>
<dbReference type="CDD" id="cd00761">
    <property type="entry name" value="Glyco_tranf_GTA_type"/>
    <property type="match status" value="1"/>
</dbReference>
<dbReference type="Pfam" id="PF00535">
    <property type="entry name" value="Glycos_transf_2"/>
    <property type="match status" value="1"/>
</dbReference>
<protein>
    <recommendedName>
        <fullName evidence="1">Glycosyltransferase 2-like domain-containing protein</fullName>
    </recommendedName>
</protein>
<dbReference type="PANTHER" id="PTHR22916">
    <property type="entry name" value="GLYCOSYLTRANSFERASE"/>
    <property type="match status" value="1"/>
</dbReference>
<organism evidence="2">
    <name type="scientific">marine sediment metagenome</name>
    <dbReference type="NCBI Taxonomy" id="412755"/>
    <lineage>
        <taxon>unclassified sequences</taxon>
        <taxon>metagenomes</taxon>
        <taxon>ecological metagenomes</taxon>
    </lineage>
</organism>
<reference evidence="2" key="1">
    <citation type="journal article" date="2015" name="Nature">
        <title>Complex archaea that bridge the gap between prokaryotes and eukaryotes.</title>
        <authorList>
            <person name="Spang A."/>
            <person name="Saw J.H."/>
            <person name="Jorgensen S.L."/>
            <person name="Zaremba-Niedzwiedzka K."/>
            <person name="Martijn J."/>
            <person name="Lind A.E."/>
            <person name="van Eijk R."/>
            <person name="Schleper C."/>
            <person name="Guy L."/>
            <person name="Ettema T.J."/>
        </authorList>
    </citation>
    <scope>NUCLEOTIDE SEQUENCE</scope>
</reference>
<dbReference type="GO" id="GO:0016758">
    <property type="term" value="F:hexosyltransferase activity"/>
    <property type="evidence" value="ECO:0007669"/>
    <property type="project" value="UniProtKB-ARBA"/>
</dbReference>
<evidence type="ECO:0000313" key="2">
    <source>
        <dbReference type="EMBL" id="KKL09557.1"/>
    </source>
</evidence>
<proteinExistence type="predicted"/>
<dbReference type="PANTHER" id="PTHR22916:SF3">
    <property type="entry name" value="UDP-GLCNAC:BETAGAL BETA-1,3-N-ACETYLGLUCOSAMINYLTRANSFERASE-LIKE PROTEIN 1"/>
    <property type="match status" value="1"/>
</dbReference>
<sequence>MPADLYLPDISIVICSYNHGVWLERCIRSINHQLHISKKEYEIIVIDDASDDDTDIILKNISFINNLRTERNEKNIGLQLSLNKAIRMARGRYIVRVDSDDYVTRIFLYMMRTFLDMNKKYQAVAVDY</sequence>
<dbReference type="AlphaFoldDB" id="A0A0F9B6X3"/>
<dbReference type="InterPro" id="IPR001173">
    <property type="entry name" value="Glyco_trans_2-like"/>
</dbReference>
<dbReference type="InterPro" id="IPR029044">
    <property type="entry name" value="Nucleotide-diphossugar_trans"/>
</dbReference>